<proteinExistence type="predicted"/>
<comment type="caution">
    <text evidence="1">The sequence shown here is derived from an EMBL/GenBank/DDBJ whole genome shotgun (WGS) entry which is preliminary data.</text>
</comment>
<protein>
    <submittedName>
        <fullName evidence="1">Uncharacterized protein</fullName>
    </submittedName>
</protein>
<organism evidence="1 2">
    <name type="scientific">Azospirillum brasilense</name>
    <dbReference type="NCBI Taxonomy" id="192"/>
    <lineage>
        <taxon>Bacteria</taxon>
        <taxon>Pseudomonadati</taxon>
        <taxon>Pseudomonadota</taxon>
        <taxon>Alphaproteobacteria</taxon>
        <taxon>Rhodospirillales</taxon>
        <taxon>Azospirillaceae</taxon>
        <taxon>Azospirillum</taxon>
    </lineage>
</organism>
<evidence type="ECO:0000313" key="1">
    <source>
        <dbReference type="EMBL" id="OYD83188.1"/>
    </source>
</evidence>
<gene>
    <name evidence="1" type="ORF">CHT98_16890</name>
</gene>
<dbReference type="EMBL" id="NOWT01000016">
    <property type="protein sequence ID" value="OYD83188.1"/>
    <property type="molecule type" value="Genomic_DNA"/>
</dbReference>
<accession>A0A235HBR0</accession>
<keyword evidence="1" id="KW-0614">Plasmid</keyword>
<reference evidence="1 2" key="1">
    <citation type="submission" date="2017-07" db="EMBL/GenBank/DDBJ databases">
        <title>Whole genome sequence of Azospirillum brasilense 2A1, a potential biofertilizer strain.</title>
        <authorList>
            <person name="Fontana C.A."/>
            <person name="Toffoli L.M."/>
            <person name="Salazar S.M."/>
            <person name="Puglisi E."/>
            <person name="Pedraza R."/>
            <person name="Bassi D."/>
            <person name="Cocconcelli P.S."/>
        </authorList>
    </citation>
    <scope>NUCLEOTIDE SEQUENCE [LARGE SCALE GENOMIC DNA]</scope>
    <source>
        <strain evidence="1 2">2A1</strain>
        <plasmid evidence="1">unnamed</plasmid>
    </source>
</reference>
<dbReference type="AlphaFoldDB" id="A0A235HBR0"/>
<geneLocation type="plasmid" evidence="1">
    <name>unnamed</name>
</geneLocation>
<name>A0A235HBR0_AZOBR</name>
<sequence length="121" mass="12621">MGLTSRSISYDGLYAGGGVAFEQAVQDTGFRYRGAHQSAASADARRSVGGILEETPMIFDRHAEPPPLDLSPTPSAQPLTAPACGSLWNDYLHRLLGTAHGCLAANDDESDPEPACCCAAG</sequence>
<dbReference type="Proteomes" id="UP000215367">
    <property type="component" value="Unassembled WGS sequence"/>
</dbReference>
<evidence type="ECO:0000313" key="2">
    <source>
        <dbReference type="Proteomes" id="UP000215367"/>
    </source>
</evidence>